<name>A0A1E3JLG5_9TREE</name>
<feature type="compositionally biased region" description="Polar residues" evidence="1">
    <location>
        <begin position="572"/>
        <end position="582"/>
    </location>
</feature>
<feature type="compositionally biased region" description="Low complexity" evidence="1">
    <location>
        <begin position="89"/>
        <end position="99"/>
    </location>
</feature>
<feature type="compositionally biased region" description="Basic residues" evidence="1">
    <location>
        <begin position="58"/>
        <end position="67"/>
    </location>
</feature>
<feature type="compositionally biased region" description="Low complexity" evidence="1">
    <location>
        <begin position="420"/>
        <end position="435"/>
    </location>
</feature>
<feature type="compositionally biased region" description="Basic and acidic residues" evidence="1">
    <location>
        <begin position="401"/>
        <end position="418"/>
    </location>
</feature>
<feature type="compositionally biased region" description="Basic and acidic residues" evidence="1">
    <location>
        <begin position="112"/>
        <end position="134"/>
    </location>
</feature>
<accession>A0A1E3JLG5</accession>
<feature type="compositionally biased region" description="Low complexity" evidence="1">
    <location>
        <begin position="330"/>
        <end position="340"/>
    </location>
</feature>
<evidence type="ECO:0000256" key="1">
    <source>
        <dbReference type="SAM" id="MobiDB-lite"/>
    </source>
</evidence>
<feature type="region of interest" description="Disordered" evidence="1">
    <location>
        <begin position="544"/>
        <end position="643"/>
    </location>
</feature>
<evidence type="ECO:0000313" key="3">
    <source>
        <dbReference type="Proteomes" id="UP000095149"/>
    </source>
</evidence>
<reference evidence="2 3" key="1">
    <citation type="submission" date="2016-06" db="EMBL/GenBank/DDBJ databases">
        <title>Evolution of pathogenesis and genome organization in the Tremellales.</title>
        <authorList>
            <person name="Cuomo C."/>
            <person name="Litvintseva A."/>
            <person name="Heitman J."/>
            <person name="Chen Y."/>
            <person name="Sun S."/>
            <person name="Springer D."/>
            <person name="Dromer F."/>
            <person name="Young S."/>
            <person name="Zeng Q."/>
            <person name="Chapman S."/>
            <person name="Gujja S."/>
            <person name="Saif S."/>
            <person name="Birren B."/>
        </authorList>
    </citation>
    <scope>NUCLEOTIDE SEQUENCE [LARGE SCALE GENOMIC DNA]</scope>
    <source>
        <strain evidence="2 3">CBS 6273</strain>
    </source>
</reference>
<feature type="compositionally biased region" description="Basic and acidic residues" evidence="1">
    <location>
        <begin position="207"/>
        <end position="223"/>
    </location>
</feature>
<dbReference type="AlphaFoldDB" id="A0A1E3JLG5"/>
<feature type="compositionally biased region" description="Basic residues" evidence="1">
    <location>
        <begin position="360"/>
        <end position="369"/>
    </location>
</feature>
<feature type="compositionally biased region" description="Pro residues" evidence="1">
    <location>
        <begin position="320"/>
        <end position="329"/>
    </location>
</feature>
<comment type="caution">
    <text evidence="2">The sequence shown here is derived from an EMBL/GenBank/DDBJ whole genome shotgun (WGS) entry which is preliminary data.</text>
</comment>
<proteinExistence type="predicted"/>
<dbReference type="Proteomes" id="UP000095149">
    <property type="component" value="Unassembled WGS sequence"/>
</dbReference>
<feature type="region of interest" description="Disordered" evidence="1">
    <location>
        <begin position="1"/>
        <end position="468"/>
    </location>
</feature>
<evidence type="ECO:0000313" key="2">
    <source>
        <dbReference type="EMBL" id="ODO01719.1"/>
    </source>
</evidence>
<feature type="compositionally biased region" description="Low complexity" evidence="1">
    <location>
        <begin position="42"/>
        <end position="55"/>
    </location>
</feature>
<feature type="compositionally biased region" description="Polar residues" evidence="1">
    <location>
        <begin position="100"/>
        <end position="110"/>
    </location>
</feature>
<protein>
    <submittedName>
        <fullName evidence="2">Uncharacterized protein</fullName>
    </submittedName>
</protein>
<dbReference type="EMBL" id="MEKH01000010">
    <property type="protein sequence ID" value="ODO01719.1"/>
    <property type="molecule type" value="Genomic_DNA"/>
</dbReference>
<gene>
    <name evidence="2" type="ORF">I350_06545</name>
</gene>
<feature type="region of interest" description="Disordered" evidence="1">
    <location>
        <begin position="484"/>
        <end position="515"/>
    </location>
</feature>
<feature type="compositionally biased region" description="Pro residues" evidence="1">
    <location>
        <begin position="238"/>
        <end position="260"/>
    </location>
</feature>
<feature type="compositionally biased region" description="Basic and acidic residues" evidence="1">
    <location>
        <begin position="11"/>
        <end position="21"/>
    </location>
</feature>
<feature type="compositionally biased region" description="Polar residues" evidence="1">
    <location>
        <begin position="287"/>
        <end position="311"/>
    </location>
</feature>
<sequence>MVIPHIPSFGRKGDRDKDKDVPPPSSSDHISPTSTKRPNHQSTGSTSSTVDSSASKYHPIRLLRRKASVSAPKDAPPPTFAGDFDPPVSASSSGSVLESQQTVPPLSSTVGVEDREGSDHEGFKLFPRRKSESKPRRKSRAERPGSASKRAAWVYDRQLHGGDAIEDVPGRPSSPSSGSGGNGDADGDVFGGMGGPASALGLGEGSSQEKYDINARLTTERDYVAGSSRHRRSLTPPDSAPPLHQPFLAPYPTPLSPPRRPGGAIPSSPRALQSFHAEQKKGGRPSTAPSSINETLASPASRPVTPTTVSSPLRKAHPPSASPAPPSSPSPIKSSTSPRPLSQPAQPPRTPVVTAEWLKRKPSSGRLRHTPSLSADNIPLPPNPLAYGTPPRPAKNGSRAKGLDESPRIHMSTARERNVSSSSTSSSSTDAFSSDGEIGFKSPTRRNISTPTRPPSASRAIPLDGSYEVQINCSDDREEMEEMKWEVTIRRRSSRNPSQQPVSPLHLDTTSSTTTAPLTASSINLSLSLDEPTGKLVFISFPMDIHATPTRRRRGSQGGHAGSREKEKVQAQVHQYQASPRNSFGLAPRPVTPPSSNRAGPVTSESEVEEVERLKAETPRPATPTSARRKAPPPWPDSMAQGD</sequence>
<feature type="compositionally biased region" description="Low complexity" evidence="1">
    <location>
        <begin position="495"/>
        <end position="515"/>
    </location>
</feature>
<organism evidence="2 3">
    <name type="scientific">Cryptococcus amylolentus CBS 6273</name>
    <dbReference type="NCBI Taxonomy" id="1296118"/>
    <lineage>
        <taxon>Eukaryota</taxon>
        <taxon>Fungi</taxon>
        <taxon>Dikarya</taxon>
        <taxon>Basidiomycota</taxon>
        <taxon>Agaricomycotina</taxon>
        <taxon>Tremellomycetes</taxon>
        <taxon>Tremellales</taxon>
        <taxon>Cryptococcaceae</taxon>
        <taxon>Cryptococcus</taxon>
    </lineage>
</organism>
<dbReference type="OrthoDB" id="2564806at2759"/>
<feature type="compositionally biased region" description="Gly residues" evidence="1">
    <location>
        <begin position="178"/>
        <end position="195"/>
    </location>
</feature>